<gene>
    <name evidence="2" type="ORF">DB43_FA00080</name>
</gene>
<evidence type="ECO:0000313" key="3">
    <source>
        <dbReference type="Proteomes" id="UP000031307"/>
    </source>
</evidence>
<protein>
    <recommendedName>
        <fullName evidence="1">Phenylalanine-tRNA ligase class II N-terminal domain-containing protein</fullName>
    </recommendedName>
</protein>
<dbReference type="Proteomes" id="UP000031307">
    <property type="component" value="Unassembled WGS sequence"/>
</dbReference>
<dbReference type="GO" id="GO:0006432">
    <property type="term" value="P:phenylalanyl-tRNA aminoacylation"/>
    <property type="evidence" value="ECO:0007669"/>
    <property type="project" value="InterPro"/>
</dbReference>
<dbReference type="InterPro" id="IPR004188">
    <property type="entry name" value="Phe-tRNA_ligase_II_N"/>
</dbReference>
<dbReference type="SUPFAM" id="SSF46589">
    <property type="entry name" value="tRNA-binding arm"/>
    <property type="match status" value="1"/>
</dbReference>
<proteinExistence type="predicted"/>
<reference evidence="2 3" key="1">
    <citation type="journal article" date="2014" name="Mol. Biol. Evol.">
        <title>Massive expansion of Ubiquitination-related gene families within the Chlamydiae.</title>
        <authorList>
            <person name="Domman D."/>
            <person name="Collingro A."/>
            <person name="Lagkouvardos I."/>
            <person name="Gehre L."/>
            <person name="Weinmaier T."/>
            <person name="Rattei T."/>
            <person name="Subtil A."/>
            <person name="Horn M."/>
        </authorList>
    </citation>
    <scope>NUCLEOTIDE SEQUENCE [LARGE SCALE GENOMIC DNA]</scope>
    <source>
        <strain evidence="2 3">OEW1</strain>
    </source>
</reference>
<dbReference type="EMBL" id="JSAM01000045">
    <property type="protein sequence ID" value="KIA78062.1"/>
    <property type="molecule type" value="Genomic_DNA"/>
</dbReference>
<comment type="caution">
    <text evidence="2">The sequence shown here is derived from an EMBL/GenBank/DDBJ whole genome shotgun (WGS) entry which is preliminary data.</text>
</comment>
<dbReference type="InterPro" id="IPR010978">
    <property type="entry name" value="tRNA-bd_arm"/>
</dbReference>
<dbReference type="AlphaFoldDB" id="A0A0C1EAC3"/>
<name>A0A0C1EAC3_9BACT</name>
<feature type="non-terminal residue" evidence="2">
    <location>
        <position position="62"/>
    </location>
</feature>
<organism evidence="2 3">
    <name type="scientific">Parachlamydia acanthamoebae</name>
    <dbReference type="NCBI Taxonomy" id="83552"/>
    <lineage>
        <taxon>Bacteria</taxon>
        <taxon>Pseudomonadati</taxon>
        <taxon>Chlamydiota</taxon>
        <taxon>Chlamydiia</taxon>
        <taxon>Parachlamydiales</taxon>
        <taxon>Parachlamydiaceae</taxon>
        <taxon>Parachlamydia</taxon>
    </lineage>
</organism>
<dbReference type="InterPro" id="IPR045864">
    <property type="entry name" value="aa-tRNA-synth_II/BPL/LPL"/>
</dbReference>
<evidence type="ECO:0000313" key="2">
    <source>
        <dbReference type="EMBL" id="KIA78062.1"/>
    </source>
</evidence>
<dbReference type="GO" id="GO:0004826">
    <property type="term" value="F:phenylalanine-tRNA ligase activity"/>
    <property type="evidence" value="ECO:0007669"/>
    <property type="project" value="InterPro"/>
</dbReference>
<dbReference type="GO" id="GO:0005524">
    <property type="term" value="F:ATP binding"/>
    <property type="evidence" value="ECO:0007669"/>
    <property type="project" value="InterPro"/>
</dbReference>
<sequence>MMDITIESLRNEFNHELNTAHSSADLEQIKVKYLGKKGPLQNLMKSLRDVSPEERPEVGKQI</sequence>
<evidence type="ECO:0000259" key="1">
    <source>
        <dbReference type="Pfam" id="PF02912"/>
    </source>
</evidence>
<accession>A0A0C1EAC3</accession>
<dbReference type="Gene3D" id="3.30.930.10">
    <property type="entry name" value="Bira Bifunctional Protein, Domain 2"/>
    <property type="match status" value="1"/>
</dbReference>
<feature type="domain" description="Phenylalanine-tRNA ligase class II N-terminal" evidence="1">
    <location>
        <begin position="22"/>
        <end position="62"/>
    </location>
</feature>
<dbReference type="Pfam" id="PF02912">
    <property type="entry name" value="Phe_tRNA-synt_N"/>
    <property type="match status" value="1"/>
</dbReference>
<dbReference type="GO" id="GO:0005737">
    <property type="term" value="C:cytoplasm"/>
    <property type="evidence" value="ECO:0007669"/>
    <property type="project" value="InterPro"/>
</dbReference>